<dbReference type="Pfam" id="PF26200">
    <property type="entry name" value="Rcat_RNF216"/>
    <property type="match status" value="1"/>
</dbReference>
<feature type="compositionally biased region" description="Low complexity" evidence="9">
    <location>
        <begin position="227"/>
        <end position="242"/>
    </location>
</feature>
<proteinExistence type="predicted"/>
<dbReference type="PROSITE" id="PS51873">
    <property type="entry name" value="TRIAD"/>
    <property type="match status" value="1"/>
</dbReference>
<gene>
    <name evidence="11" type="primary">Rnf216</name>
    <name evidence="11" type="ORF">G6Z78_0007369</name>
</gene>
<evidence type="ECO:0000256" key="6">
    <source>
        <dbReference type="ARBA" id="ARBA00022786"/>
    </source>
</evidence>
<name>A0A836F9X3_9HYME</name>
<evidence type="ECO:0000256" key="2">
    <source>
        <dbReference type="ARBA" id="ARBA00022679"/>
    </source>
</evidence>
<sequence>MDKDGFNLLIQRQQRLSMEEQTLLKNSIYNMDGFHSMMNFILNKENNNIQNCLNIRNNPGPSTQEIPLEMNHSTDCVSERPEMPYSFVESRNAEVFNNPGSSTMEIQSEIGHNTDEVSEQLEVLDCLMECINSEILDNSKLATSEIQSKISVSTDNISEQSGTSNFPECIDAEVVGNPGSSTMKVQSEIANKVFKQPKALNFSRKYPSAEVIDVSSDSDTSDDFFKNSENSSENSSENCFENSNDSYDDISIINTVNKTIIDEPIFSCSTSQLNGNNDNISLTNEIHVLTTGSDRQAANVNNKIQDRPKEDIEENNNDVLYIKRKRLNISRSGCSKDSEDTFLDAKDFYRLPSIDELQKDAKLIHALLPRYSYHSIHRKLVIHRFARNRIELTLWELLPKKRPLPQYLKKRKCLDEINFIEHEENSHFFLLEDQVDINTALGKKEQLCAKNEVIANDRKSKNIEFVSSLGENDEMKKNMSEVAASNNMNDTNQSIIPLKKTKLNHKSDESIISVKDGSNTSNINIVPNSKIFTSPEVCTESKELHSIKNSEVRKMYEPDRHSEFYKVRKVVAPAKLTFPNTQKDLFPNTHEKFHKPTTPLLSPPKLKVLKNTSTMLPIDVSIPMCSIPKKMGPTNIMKQNKPIIVPNSNSSISQYPIGGRFTTCNLTYPNVIKQNEPIAHVSHLNSSLFTSTSMLLGTSSNDKRASDMRVVPLPPSMCQSINRVKIESRIEPYVKVIEKDGTKVINVHTTKTVIPATINTPSTSVVPAQSTLHLQKASNSNMTTSQVYDKGSLQQSPILTQTKFITMYDPNKMNCRIEQLEKKDAIGIKKLKIHTYMDKTEEVTNNAEQKEIVLNEKATKIFVKLIPMFPTVKTSFIKKLCYDVKDDGRDEIPIIAALVETLLNCDQKNLSVEQAIMKPLEATTSKSYDMNEQYADLLMIFPEADPVYLRKIAEEIYSDPERIKQFVQSKLENPDYPTRAQYLAKQKITEQQKQYTTDFQVKQFLEIFPDPFAYFEDDKRKCEFNPHAVDFLKYYFSKMRVNTLVKAYSQYMNNLSLTAKALEALNPDMKTKRYCNKTTVTEDIPFLQECAFIQHKAELKKYLDEVKTKEEQEFSELKAKNELLECQCCYDDECMPSKCSTCEDGHIFCNSCIIRSTDVVLGDGNTRVDCLLRCGSEFPLSILQRVLPPTKFSILLCKRQEAEVIAAGVDGLVSCPFCHFASIPPLEDKIFKCLNPECMKESCRLCKELNHIPLKCNEKKSESARLYLEEKMTQALVRKCYRCSRMFFKEEGCNKMTCICGAQMCYICDKPVTDYKHFQGQGAKCSNLCPLWSDDRRLNAEGVIKVCQETMKQIKEKDPHIDINVDALLPKLPPKSKGPHEDIQNAMVGLRDRIARQLQ</sequence>
<dbReference type="Proteomes" id="UP000668214">
    <property type="component" value="Unassembled WGS sequence"/>
</dbReference>
<accession>A0A836F9X3</accession>
<feature type="coiled-coil region" evidence="8">
    <location>
        <begin position="1092"/>
        <end position="1127"/>
    </location>
</feature>
<keyword evidence="8" id="KW-0175">Coiled coil</keyword>
<dbReference type="EMBL" id="JAANIA010001325">
    <property type="protein sequence ID" value="KAG5320815.1"/>
    <property type="molecule type" value="Genomic_DNA"/>
</dbReference>
<keyword evidence="12" id="KW-1185">Reference proteome</keyword>
<feature type="non-terminal residue" evidence="11">
    <location>
        <position position="1399"/>
    </location>
</feature>
<keyword evidence="7" id="KW-0862">Zinc</keyword>
<comment type="pathway">
    <text evidence="1">Protein modification; protein ubiquitination.</text>
</comment>
<keyword evidence="11" id="KW-0436">Ligase</keyword>
<dbReference type="InterPro" id="IPR044066">
    <property type="entry name" value="TRIAD_supradom"/>
</dbReference>
<dbReference type="Gene3D" id="1.20.120.1750">
    <property type="match status" value="1"/>
</dbReference>
<keyword evidence="2" id="KW-0808">Transferase</keyword>
<dbReference type="InterPro" id="IPR047545">
    <property type="entry name" value="BRcat_RBR_RNF216"/>
</dbReference>
<evidence type="ECO:0000256" key="8">
    <source>
        <dbReference type="SAM" id="Coils"/>
    </source>
</evidence>
<dbReference type="InterPro" id="IPR051628">
    <property type="entry name" value="LUBAC_E3_Ligases"/>
</dbReference>
<organism evidence="11 12">
    <name type="scientific">Pseudoatta argentina</name>
    <dbReference type="NCBI Taxonomy" id="621737"/>
    <lineage>
        <taxon>Eukaryota</taxon>
        <taxon>Metazoa</taxon>
        <taxon>Ecdysozoa</taxon>
        <taxon>Arthropoda</taxon>
        <taxon>Hexapoda</taxon>
        <taxon>Insecta</taxon>
        <taxon>Pterygota</taxon>
        <taxon>Neoptera</taxon>
        <taxon>Endopterygota</taxon>
        <taxon>Hymenoptera</taxon>
        <taxon>Apocrita</taxon>
        <taxon>Aculeata</taxon>
        <taxon>Formicoidea</taxon>
        <taxon>Formicidae</taxon>
        <taxon>Myrmicinae</taxon>
        <taxon>Pseudoatta</taxon>
    </lineage>
</organism>
<dbReference type="InterPro" id="IPR047546">
    <property type="entry name" value="Rcat_RBR_RNF216"/>
</dbReference>
<evidence type="ECO:0000313" key="12">
    <source>
        <dbReference type="Proteomes" id="UP000668214"/>
    </source>
</evidence>
<evidence type="ECO:0000256" key="7">
    <source>
        <dbReference type="ARBA" id="ARBA00022833"/>
    </source>
</evidence>
<reference evidence="11" key="1">
    <citation type="submission" date="2020-02" db="EMBL/GenBank/DDBJ databases">
        <title>Relaxed selection underlies rapid genomic changes in the transitions from sociality to social parasitism in ants.</title>
        <authorList>
            <person name="Bi X."/>
        </authorList>
    </citation>
    <scope>NUCLEOTIDE SEQUENCE</scope>
    <source>
        <strain evidence="11">BGI-DK2014c</strain>
        <tissue evidence="11">Whole body</tissue>
    </source>
</reference>
<dbReference type="PANTHER" id="PTHR22770:SF47">
    <property type="entry name" value="E3 UBIQUITIN-PROTEIN LIGASE RNF216"/>
    <property type="match status" value="1"/>
</dbReference>
<evidence type="ECO:0000256" key="5">
    <source>
        <dbReference type="ARBA" id="ARBA00022771"/>
    </source>
</evidence>
<keyword evidence="5" id="KW-0863">Zinc-finger</keyword>
<evidence type="ECO:0000256" key="3">
    <source>
        <dbReference type="ARBA" id="ARBA00022723"/>
    </source>
</evidence>
<dbReference type="GO" id="GO:0008270">
    <property type="term" value="F:zinc ion binding"/>
    <property type="evidence" value="ECO:0007669"/>
    <property type="project" value="UniProtKB-KW"/>
</dbReference>
<evidence type="ECO:0000256" key="1">
    <source>
        <dbReference type="ARBA" id="ARBA00004906"/>
    </source>
</evidence>
<evidence type="ECO:0000313" key="11">
    <source>
        <dbReference type="EMBL" id="KAG5320815.1"/>
    </source>
</evidence>
<keyword evidence="4" id="KW-0677">Repeat</keyword>
<dbReference type="CDD" id="cd20339">
    <property type="entry name" value="BRcat_RBR_RNF216"/>
    <property type="match status" value="1"/>
</dbReference>
<evidence type="ECO:0000256" key="9">
    <source>
        <dbReference type="SAM" id="MobiDB-lite"/>
    </source>
</evidence>
<evidence type="ECO:0000256" key="4">
    <source>
        <dbReference type="ARBA" id="ARBA00022737"/>
    </source>
</evidence>
<dbReference type="PANTHER" id="PTHR22770">
    <property type="entry name" value="UBIQUITIN CONJUGATING ENZYME 7 INTERACTING PROTEIN-RELATED"/>
    <property type="match status" value="1"/>
</dbReference>
<feature type="domain" description="RING-type" evidence="10">
    <location>
        <begin position="1122"/>
        <end position="1329"/>
    </location>
</feature>
<evidence type="ECO:0000259" key="10">
    <source>
        <dbReference type="PROSITE" id="PS51873"/>
    </source>
</evidence>
<feature type="non-terminal residue" evidence="11">
    <location>
        <position position="1"/>
    </location>
</feature>
<comment type="caution">
    <text evidence="11">The sequence shown here is derived from an EMBL/GenBank/DDBJ whole genome shotgun (WGS) entry which is preliminary data.</text>
</comment>
<protein>
    <submittedName>
        <fullName evidence="11">RN216 ligase</fullName>
    </submittedName>
</protein>
<keyword evidence="3" id="KW-0479">Metal-binding</keyword>
<keyword evidence="6" id="KW-0833">Ubl conjugation pathway</keyword>
<dbReference type="GO" id="GO:0016740">
    <property type="term" value="F:transferase activity"/>
    <property type="evidence" value="ECO:0007669"/>
    <property type="project" value="UniProtKB-KW"/>
</dbReference>
<feature type="region of interest" description="Disordered" evidence="9">
    <location>
        <begin position="213"/>
        <end position="242"/>
    </location>
</feature>
<dbReference type="SUPFAM" id="SSF57850">
    <property type="entry name" value="RING/U-box"/>
    <property type="match status" value="1"/>
</dbReference>
<dbReference type="GO" id="GO:0016874">
    <property type="term" value="F:ligase activity"/>
    <property type="evidence" value="ECO:0007669"/>
    <property type="project" value="UniProtKB-KW"/>
</dbReference>
<dbReference type="CDD" id="cd20353">
    <property type="entry name" value="Rcat_RBR_RNF216"/>
    <property type="match status" value="1"/>
</dbReference>